<evidence type="ECO:0000313" key="1">
    <source>
        <dbReference type="EMBL" id="KIJ11286.1"/>
    </source>
</evidence>
<dbReference type="AlphaFoldDB" id="A0A0C9TVE5"/>
<sequence>PCNLWIKGDKSWINDHIQKWHGGKPGGDKVEVDCRWSTCQKKMLKESISRHVVTIHLGEKWKCQGCREEIVRKDAYERHASKEGCQDAGALIMYYADARMIDTCAALGEGGGYADA</sequence>
<reference evidence="2" key="2">
    <citation type="submission" date="2015-01" db="EMBL/GenBank/DDBJ databases">
        <title>Evolutionary Origins and Diversification of the Mycorrhizal Mutualists.</title>
        <authorList>
            <consortium name="DOE Joint Genome Institute"/>
            <consortium name="Mycorrhizal Genomics Consortium"/>
            <person name="Kohler A."/>
            <person name="Kuo A."/>
            <person name="Nagy L.G."/>
            <person name="Floudas D."/>
            <person name="Copeland A."/>
            <person name="Barry K.W."/>
            <person name="Cichocki N."/>
            <person name="Veneault-Fourrey C."/>
            <person name="LaButti K."/>
            <person name="Lindquist E.A."/>
            <person name="Lipzen A."/>
            <person name="Lundell T."/>
            <person name="Morin E."/>
            <person name="Murat C."/>
            <person name="Riley R."/>
            <person name="Ohm R."/>
            <person name="Sun H."/>
            <person name="Tunlid A."/>
            <person name="Henrissat B."/>
            <person name="Grigoriev I.V."/>
            <person name="Hibbett D.S."/>
            <person name="Martin F."/>
        </authorList>
    </citation>
    <scope>NUCLEOTIDE SEQUENCE [LARGE SCALE GENOMIC DNA]</scope>
    <source>
        <strain evidence="2">ATCC 200175</strain>
    </source>
</reference>
<keyword evidence="2" id="KW-1185">Reference proteome</keyword>
<protein>
    <recommendedName>
        <fullName evidence="3">C2H2-type domain-containing protein</fullName>
    </recommendedName>
</protein>
<gene>
    <name evidence="1" type="ORF">PAXINDRAFT_84709</name>
</gene>
<organism evidence="1 2">
    <name type="scientific">Paxillus involutus ATCC 200175</name>
    <dbReference type="NCBI Taxonomy" id="664439"/>
    <lineage>
        <taxon>Eukaryota</taxon>
        <taxon>Fungi</taxon>
        <taxon>Dikarya</taxon>
        <taxon>Basidiomycota</taxon>
        <taxon>Agaricomycotina</taxon>
        <taxon>Agaricomycetes</taxon>
        <taxon>Agaricomycetidae</taxon>
        <taxon>Boletales</taxon>
        <taxon>Paxilineae</taxon>
        <taxon>Paxillaceae</taxon>
        <taxon>Paxillus</taxon>
    </lineage>
</organism>
<reference evidence="1 2" key="1">
    <citation type="submission" date="2014-06" db="EMBL/GenBank/DDBJ databases">
        <authorList>
            <consortium name="DOE Joint Genome Institute"/>
            <person name="Kuo A."/>
            <person name="Kohler A."/>
            <person name="Nagy L.G."/>
            <person name="Floudas D."/>
            <person name="Copeland A."/>
            <person name="Barry K.W."/>
            <person name="Cichocki N."/>
            <person name="Veneault-Fourrey C."/>
            <person name="LaButti K."/>
            <person name="Lindquist E.A."/>
            <person name="Lipzen A."/>
            <person name="Lundell T."/>
            <person name="Morin E."/>
            <person name="Murat C."/>
            <person name="Sun H."/>
            <person name="Tunlid A."/>
            <person name="Henrissat B."/>
            <person name="Grigoriev I.V."/>
            <person name="Hibbett D.S."/>
            <person name="Martin F."/>
            <person name="Nordberg H.P."/>
            <person name="Cantor M.N."/>
            <person name="Hua S.X."/>
        </authorList>
    </citation>
    <scope>NUCLEOTIDE SEQUENCE [LARGE SCALE GENOMIC DNA]</scope>
    <source>
        <strain evidence="1 2">ATCC 200175</strain>
    </source>
</reference>
<dbReference type="OrthoDB" id="2676372at2759"/>
<dbReference type="EMBL" id="KN819383">
    <property type="protein sequence ID" value="KIJ11286.1"/>
    <property type="molecule type" value="Genomic_DNA"/>
</dbReference>
<feature type="non-terminal residue" evidence="1">
    <location>
        <position position="1"/>
    </location>
</feature>
<dbReference type="Gene3D" id="3.30.160.60">
    <property type="entry name" value="Classic Zinc Finger"/>
    <property type="match status" value="1"/>
</dbReference>
<name>A0A0C9TVE5_PAXIN</name>
<evidence type="ECO:0008006" key="3">
    <source>
        <dbReference type="Google" id="ProtNLM"/>
    </source>
</evidence>
<dbReference type="Proteomes" id="UP000053647">
    <property type="component" value="Unassembled WGS sequence"/>
</dbReference>
<evidence type="ECO:0000313" key="2">
    <source>
        <dbReference type="Proteomes" id="UP000053647"/>
    </source>
</evidence>
<proteinExistence type="predicted"/>
<accession>A0A0C9TVE5</accession>
<dbReference type="HOGENOM" id="CLU_126337_2_1_1"/>